<keyword evidence="6" id="KW-0227">DNA damage</keyword>
<dbReference type="GO" id="GO:0003700">
    <property type="term" value="F:DNA-binding transcription factor activity"/>
    <property type="evidence" value="ECO:0007669"/>
    <property type="project" value="InterPro"/>
</dbReference>
<dbReference type="Proteomes" id="UP000326202">
    <property type="component" value="Chromosome"/>
</dbReference>
<keyword evidence="4" id="KW-0489">Methyltransferase</keyword>
<accession>A0A5J6MC57</accession>
<name>A0A5J6MC57_9PROT</name>
<evidence type="ECO:0000256" key="7">
    <source>
        <dbReference type="ARBA" id="ARBA00023015"/>
    </source>
</evidence>
<evidence type="ECO:0000256" key="8">
    <source>
        <dbReference type="ARBA" id="ARBA00023163"/>
    </source>
</evidence>
<dbReference type="FunFam" id="1.10.10.10:FF:000214">
    <property type="entry name" value="Methylated-DNA--protein-cysteine methyltransferase"/>
    <property type="match status" value="1"/>
</dbReference>
<sequence length="312" mass="33081">MVARRPAEVLESELSAPARPAAGRSHRLDAVQRACRYIERKMAAEDEAGDPGPVTLAELGRACAVSPWHLQRLFKQAMGVSPRQYADACRVNRLKSGLQQGDGVAAATYGAGFGSASRVYERAPQALGMTPASYAKGGEGADIAYATAASPLGRVLVAATGKGVCFVSIGKADAPLIGALNEEFPAARRIRKDNQALSTALAAILDHLEGRAPHIDLPLDIQATAFQQRVWEELRRIPLGETLTYGEIAGRLGQPTAARAVGRACSTNPVAVVIPCHRACGADGSLTGYRWGQGVKQELLTREAAKVDIHRK</sequence>
<dbReference type="InterPro" id="IPR009057">
    <property type="entry name" value="Homeodomain-like_sf"/>
</dbReference>
<evidence type="ECO:0000256" key="11">
    <source>
        <dbReference type="SAM" id="MobiDB-lite"/>
    </source>
</evidence>
<keyword evidence="9" id="KW-0234">DNA repair</keyword>
<gene>
    <name evidence="13" type="primary">ada</name>
    <name evidence="13" type="ORF">FRZ44_00270</name>
</gene>
<dbReference type="KEGG" id="htq:FRZ44_00270"/>
<dbReference type="SUPFAM" id="SSF46767">
    <property type="entry name" value="Methylated DNA-protein cysteine methyltransferase, C-terminal domain"/>
    <property type="match status" value="1"/>
</dbReference>
<dbReference type="Pfam" id="PF01035">
    <property type="entry name" value="DNA_binding_1"/>
    <property type="match status" value="1"/>
</dbReference>
<evidence type="ECO:0000256" key="5">
    <source>
        <dbReference type="ARBA" id="ARBA00022679"/>
    </source>
</evidence>
<dbReference type="PROSITE" id="PS01124">
    <property type="entry name" value="HTH_ARAC_FAMILY_2"/>
    <property type="match status" value="1"/>
</dbReference>
<evidence type="ECO:0000256" key="4">
    <source>
        <dbReference type="ARBA" id="ARBA00022603"/>
    </source>
</evidence>
<dbReference type="PANTHER" id="PTHR10815:SF5">
    <property type="entry name" value="METHYLATED-DNA--PROTEIN-CYSTEINE METHYLTRANSFERASE"/>
    <property type="match status" value="1"/>
</dbReference>
<evidence type="ECO:0000256" key="6">
    <source>
        <dbReference type="ARBA" id="ARBA00022763"/>
    </source>
</evidence>
<dbReference type="AlphaFoldDB" id="A0A5J6MC57"/>
<evidence type="ECO:0000313" key="13">
    <source>
        <dbReference type="EMBL" id="QEX14752.1"/>
    </source>
</evidence>
<dbReference type="InterPro" id="IPR018060">
    <property type="entry name" value="HTH_AraC"/>
</dbReference>
<organism evidence="13 14">
    <name type="scientific">Hypericibacter terrae</name>
    <dbReference type="NCBI Taxonomy" id="2602015"/>
    <lineage>
        <taxon>Bacteria</taxon>
        <taxon>Pseudomonadati</taxon>
        <taxon>Pseudomonadota</taxon>
        <taxon>Alphaproteobacteria</taxon>
        <taxon>Rhodospirillales</taxon>
        <taxon>Dongiaceae</taxon>
        <taxon>Hypericibacter</taxon>
    </lineage>
</organism>
<dbReference type="EC" id="2.1.1.63" evidence="3"/>
<evidence type="ECO:0000256" key="9">
    <source>
        <dbReference type="ARBA" id="ARBA00023204"/>
    </source>
</evidence>
<dbReference type="SUPFAM" id="SSF53155">
    <property type="entry name" value="Methylated DNA-protein cysteine methyltransferase domain"/>
    <property type="match status" value="1"/>
</dbReference>
<dbReference type="Pfam" id="PF02870">
    <property type="entry name" value="Methyltransf_1N"/>
    <property type="match status" value="1"/>
</dbReference>
<dbReference type="InterPro" id="IPR014048">
    <property type="entry name" value="MethylDNA_cys_MeTrfase_DNA-bd"/>
</dbReference>
<dbReference type="Gene3D" id="1.10.10.10">
    <property type="entry name" value="Winged helix-like DNA-binding domain superfamily/Winged helix DNA-binding domain"/>
    <property type="match status" value="1"/>
</dbReference>
<proteinExistence type="inferred from homology"/>
<dbReference type="SUPFAM" id="SSF46689">
    <property type="entry name" value="Homeodomain-like"/>
    <property type="match status" value="1"/>
</dbReference>
<keyword evidence="8" id="KW-0804">Transcription</keyword>
<dbReference type="InterPro" id="IPR008332">
    <property type="entry name" value="MethylG_MeTrfase_N"/>
</dbReference>
<evidence type="ECO:0000256" key="3">
    <source>
        <dbReference type="ARBA" id="ARBA00011918"/>
    </source>
</evidence>
<protein>
    <recommendedName>
        <fullName evidence="3">methylated-DNA--[protein]-cysteine S-methyltransferase</fullName>
        <ecNumber evidence="3">2.1.1.63</ecNumber>
    </recommendedName>
</protein>
<dbReference type="GO" id="GO:0003908">
    <property type="term" value="F:methylated-DNA-[protein]-cysteine S-methyltransferase activity"/>
    <property type="evidence" value="ECO:0007669"/>
    <property type="project" value="UniProtKB-EC"/>
</dbReference>
<dbReference type="InterPro" id="IPR036388">
    <property type="entry name" value="WH-like_DNA-bd_sf"/>
</dbReference>
<dbReference type="GO" id="GO:0032259">
    <property type="term" value="P:methylation"/>
    <property type="evidence" value="ECO:0007669"/>
    <property type="project" value="UniProtKB-KW"/>
</dbReference>
<evidence type="ECO:0000259" key="12">
    <source>
        <dbReference type="PROSITE" id="PS01124"/>
    </source>
</evidence>
<evidence type="ECO:0000256" key="2">
    <source>
        <dbReference type="ARBA" id="ARBA00008711"/>
    </source>
</evidence>
<feature type="region of interest" description="Disordered" evidence="11">
    <location>
        <begin position="1"/>
        <end position="25"/>
    </location>
</feature>
<keyword evidence="7" id="KW-0805">Transcription regulation</keyword>
<keyword evidence="5" id="KW-0808">Transferase</keyword>
<dbReference type="Gene3D" id="3.30.160.70">
    <property type="entry name" value="Methylated DNA-protein cysteine methyltransferase domain"/>
    <property type="match status" value="1"/>
</dbReference>
<comment type="similarity">
    <text evidence="2">Belongs to the MGMT family.</text>
</comment>
<dbReference type="CDD" id="cd06445">
    <property type="entry name" value="ATase"/>
    <property type="match status" value="1"/>
</dbReference>
<dbReference type="Gene3D" id="1.10.10.60">
    <property type="entry name" value="Homeodomain-like"/>
    <property type="match status" value="1"/>
</dbReference>
<evidence type="ECO:0000313" key="14">
    <source>
        <dbReference type="Proteomes" id="UP000326202"/>
    </source>
</evidence>
<comment type="catalytic activity">
    <reaction evidence="10">
        <text>a 6-O-methyl-2'-deoxyguanosine in DNA + L-cysteinyl-[protein] = S-methyl-L-cysteinyl-[protein] + a 2'-deoxyguanosine in DNA</text>
        <dbReference type="Rhea" id="RHEA:24000"/>
        <dbReference type="Rhea" id="RHEA-COMP:10131"/>
        <dbReference type="Rhea" id="RHEA-COMP:10132"/>
        <dbReference type="Rhea" id="RHEA-COMP:11367"/>
        <dbReference type="Rhea" id="RHEA-COMP:11368"/>
        <dbReference type="ChEBI" id="CHEBI:29950"/>
        <dbReference type="ChEBI" id="CHEBI:82612"/>
        <dbReference type="ChEBI" id="CHEBI:85445"/>
        <dbReference type="ChEBI" id="CHEBI:85448"/>
        <dbReference type="EC" id="2.1.1.63"/>
    </reaction>
</comment>
<dbReference type="InterPro" id="IPR036631">
    <property type="entry name" value="MGMT_N_sf"/>
</dbReference>
<dbReference type="SMART" id="SM00342">
    <property type="entry name" value="HTH_ARAC"/>
    <property type="match status" value="1"/>
</dbReference>
<evidence type="ECO:0000256" key="10">
    <source>
        <dbReference type="ARBA" id="ARBA00049348"/>
    </source>
</evidence>
<dbReference type="EMBL" id="CP042906">
    <property type="protein sequence ID" value="QEX14752.1"/>
    <property type="molecule type" value="Genomic_DNA"/>
</dbReference>
<dbReference type="Pfam" id="PF12833">
    <property type="entry name" value="HTH_18"/>
    <property type="match status" value="1"/>
</dbReference>
<comment type="catalytic activity">
    <reaction evidence="1">
        <text>a 4-O-methyl-thymidine in DNA + L-cysteinyl-[protein] = a thymidine in DNA + S-methyl-L-cysteinyl-[protein]</text>
        <dbReference type="Rhea" id="RHEA:53428"/>
        <dbReference type="Rhea" id="RHEA-COMP:10131"/>
        <dbReference type="Rhea" id="RHEA-COMP:10132"/>
        <dbReference type="Rhea" id="RHEA-COMP:13555"/>
        <dbReference type="Rhea" id="RHEA-COMP:13556"/>
        <dbReference type="ChEBI" id="CHEBI:29950"/>
        <dbReference type="ChEBI" id="CHEBI:82612"/>
        <dbReference type="ChEBI" id="CHEBI:137386"/>
        <dbReference type="ChEBI" id="CHEBI:137387"/>
        <dbReference type="EC" id="2.1.1.63"/>
    </reaction>
</comment>
<feature type="domain" description="HTH araC/xylS-type" evidence="12">
    <location>
        <begin position="32"/>
        <end position="137"/>
    </location>
</feature>
<keyword evidence="14" id="KW-1185">Reference proteome</keyword>
<reference evidence="13 14" key="1">
    <citation type="submission" date="2019-08" db="EMBL/GenBank/DDBJ databases">
        <title>Hyperibacter terrae gen. nov., sp. nov. and Hyperibacter viscosus sp. nov., two new members in the family Rhodospirillaceae isolated from the rhizosphere of Hypericum perforatum.</title>
        <authorList>
            <person name="Noviana Z."/>
        </authorList>
    </citation>
    <scope>NUCLEOTIDE SEQUENCE [LARGE SCALE GENOMIC DNA]</scope>
    <source>
        <strain evidence="13 14">R5913</strain>
    </source>
</reference>
<evidence type="ECO:0000256" key="1">
    <source>
        <dbReference type="ARBA" id="ARBA00001286"/>
    </source>
</evidence>
<dbReference type="NCBIfam" id="TIGR00589">
    <property type="entry name" value="ogt"/>
    <property type="match status" value="1"/>
</dbReference>
<dbReference type="GO" id="GO:0006281">
    <property type="term" value="P:DNA repair"/>
    <property type="evidence" value="ECO:0007669"/>
    <property type="project" value="UniProtKB-KW"/>
</dbReference>
<dbReference type="InterPro" id="IPR036217">
    <property type="entry name" value="MethylDNA_cys_MeTrfase_DNAb"/>
</dbReference>
<dbReference type="PANTHER" id="PTHR10815">
    <property type="entry name" value="METHYLATED-DNA--PROTEIN-CYSTEINE METHYLTRANSFERASE"/>
    <property type="match status" value="1"/>
</dbReference>
<dbReference type="GO" id="GO:0043565">
    <property type="term" value="F:sequence-specific DNA binding"/>
    <property type="evidence" value="ECO:0007669"/>
    <property type="project" value="InterPro"/>
</dbReference>